<evidence type="ECO:0000313" key="3">
    <source>
        <dbReference type="Proteomes" id="UP000194267"/>
    </source>
</evidence>
<dbReference type="AlphaFoldDB" id="A0A1Y2T3M0"/>
<feature type="domain" description="DUF1540" evidence="1">
    <location>
        <begin position="6"/>
        <end position="61"/>
    </location>
</feature>
<comment type="caution">
    <text evidence="2">The sequence shown here is derived from an EMBL/GenBank/DDBJ whole genome shotgun (WGS) entry which is preliminary data.</text>
</comment>
<organism evidence="2 3">
    <name type="scientific">Symbiobacterium thermophilum</name>
    <dbReference type="NCBI Taxonomy" id="2734"/>
    <lineage>
        <taxon>Bacteria</taxon>
        <taxon>Bacillati</taxon>
        <taxon>Bacillota</taxon>
        <taxon>Clostridia</taxon>
        <taxon>Eubacteriales</taxon>
        <taxon>Symbiobacteriaceae</taxon>
        <taxon>Symbiobacterium</taxon>
    </lineage>
</organism>
<dbReference type="Pfam" id="PF07561">
    <property type="entry name" value="DUF1540"/>
    <property type="match status" value="1"/>
</dbReference>
<accession>A0A1Y2T3M0</accession>
<dbReference type="Proteomes" id="UP000194267">
    <property type="component" value="Unassembled WGS sequence"/>
</dbReference>
<protein>
    <recommendedName>
        <fullName evidence="1">DUF1540 domain-containing protein</fullName>
    </recommendedName>
</protein>
<sequence>MASQHIRCTVSSCYYYAPGDNCAAEEIMVRADPTTIGTSAMEVGDLGAAARESNHTLCETFIPQKRGPKPGIRRLHQ</sequence>
<gene>
    <name evidence="2" type="ORF">A6D92_10275</name>
</gene>
<proteinExistence type="predicted"/>
<reference evidence="3" key="1">
    <citation type="submission" date="2016-04" db="EMBL/GenBank/DDBJ databases">
        <authorList>
            <person name="Antunes L.P."/>
            <person name="Martins L.F."/>
            <person name="Pereira R.V."/>
            <person name="Thomas A.M."/>
            <person name="Barbosa D."/>
            <person name="Nascimento L."/>
            <person name="Silva G.M."/>
            <person name="Condomitti G.W."/>
            <person name="Digiampietri L.A."/>
            <person name="Lombardi K.C."/>
            <person name="Ramos P.L."/>
            <person name="Quaggio R.B."/>
            <person name="Oliveira J.C."/>
            <person name="Pascon R.C."/>
            <person name="Cruz J.B."/>
            <person name="Silva A.M."/>
            <person name="Setubal J.C."/>
        </authorList>
    </citation>
    <scope>NUCLEOTIDE SEQUENCE [LARGE SCALE GENOMIC DNA]</scope>
</reference>
<dbReference type="InterPro" id="IPR011437">
    <property type="entry name" value="DUF1540"/>
</dbReference>
<evidence type="ECO:0000313" key="2">
    <source>
        <dbReference type="EMBL" id="OTA41070.1"/>
    </source>
</evidence>
<evidence type="ECO:0000259" key="1">
    <source>
        <dbReference type="Pfam" id="PF07561"/>
    </source>
</evidence>
<dbReference type="EMBL" id="LWLV01000831">
    <property type="protein sequence ID" value="OTA41070.1"/>
    <property type="molecule type" value="Genomic_DNA"/>
</dbReference>
<name>A0A1Y2T3M0_SYMTR</name>